<protein>
    <submittedName>
        <fullName evidence="10">Glycosyltransferase family 39 protein</fullName>
    </submittedName>
</protein>
<keyword evidence="11" id="KW-1185">Reference proteome</keyword>
<feature type="transmembrane region" description="Helical" evidence="8">
    <location>
        <begin position="304"/>
        <end position="321"/>
    </location>
</feature>
<dbReference type="PANTHER" id="PTHR33908:SF3">
    <property type="entry name" value="UNDECAPRENYL PHOSPHATE-ALPHA-4-AMINO-4-DEOXY-L-ARABINOSE ARABINOSYL TRANSFERASE"/>
    <property type="match status" value="1"/>
</dbReference>
<dbReference type="InterPro" id="IPR038731">
    <property type="entry name" value="RgtA/B/C-like"/>
</dbReference>
<dbReference type="RefSeq" id="WP_169115126.1">
    <property type="nucleotide sequence ID" value="NZ_JAAAUB010000002.1"/>
</dbReference>
<evidence type="ECO:0000256" key="2">
    <source>
        <dbReference type="ARBA" id="ARBA00022475"/>
    </source>
</evidence>
<feature type="domain" description="Glycosyltransferase RgtA/B/C/D-like" evidence="9">
    <location>
        <begin position="71"/>
        <end position="235"/>
    </location>
</feature>
<evidence type="ECO:0000256" key="6">
    <source>
        <dbReference type="ARBA" id="ARBA00022989"/>
    </source>
</evidence>
<keyword evidence="4" id="KW-0808">Transferase</keyword>
<evidence type="ECO:0000313" key="11">
    <source>
        <dbReference type="Proteomes" id="UP000669605"/>
    </source>
</evidence>
<keyword evidence="5 8" id="KW-0812">Transmembrane</keyword>
<feature type="transmembrane region" description="Helical" evidence="8">
    <location>
        <begin position="415"/>
        <end position="435"/>
    </location>
</feature>
<proteinExistence type="predicted"/>
<evidence type="ECO:0000256" key="8">
    <source>
        <dbReference type="SAM" id="Phobius"/>
    </source>
</evidence>
<dbReference type="EMBL" id="JAAAUB010000002">
    <property type="protein sequence ID" value="NMH15939.1"/>
    <property type="molecule type" value="Genomic_DNA"/>
</dbReference>
<organism evidence="10 11">
    <name type="scientific">Tepidiphilus baoligensis</name>
    <dbReference type="NCBI Taxonomy" id="2698687"/>
    <lineage>
        <taxon>Bacteria</taxon>
        <taxon>Pseudomonadati</taxon>
        <taxon>Pseudomonadota</taxon>
        <taxon>Hydrogenophilia</taxon>
        <taxon>Hydrogenophilales</taxon>
        <taxon>Hydrogenophilaceae</taxon>
        <taxon>Tepidiphilus</taxon>
    </lineage>
</organism>
<feature type="transmembrane region" description="Helical" evidence="8">
    <location>
        <begin position="355"/>
        <end position="373"/>
    </location>
</feature>
<dbReference type="Proteomes" id="UP000669605">
    <property type="component" value="Unassembled WGS sequence"/>
</dbReference>
<feature type="transmembrane region" description="Helical" evidence="8">
    <location>
        <begin position="218"/>
        <end position="238"/>
    </location>
</feature>
<name>A0ABX1QL61_9PROT</name>
<evidence type="ECO:0000256" key="1">
    <source>
        <dbReference type="ARBA" id="ARBA00004651"/>
    </source>
</evidence>
<reference evidence="10 11" key="1">
    <citation type="journal article" date="2020" name="Curr. Microbiol.">
        <title>Tepidiphilus baoligensis sp. nov., a Novel Bacterium of the Family Hydrogenophilaceae Isolated from an Oil Reservoir.</title>
        <authorList>
            <person name="Zhang X."/>
            <person name="Wang G."/>
            <person name="Ma X."/>
            <person name="Yu J."/>
            <person name="You J."/>
            <person name="Xue Y."/>
            <person name="Ma Y."/>
        </authorList>
    </citation>
    <scope>NUCLEOTIDE SEQUENCE [LARGE SCALE GENOMIC DNA]</scope>
    <source>
        <strain evidence="10 11">B18-69</strain>
    </source>
</reference>
<gene>
    <name evidence="10" type="ORF">GV368_02195</name>
</gene>
<accession>A0ABX1QL61</accession>
<comment type="caution">
    <text evidence="10">The sequence shown here is derived from an EMBL/GenBank/DDBJ whole genome shotgun (WGS) entry which is preliminary data.</text>
</comment>
<feature type="transmembrane region" description="Helical" evidence="8">
    <location>
        <begin position="385"/>
        <end position="403"/>
    </location>
</feature>
<dbReference type="InterPro" id="IPR050297">
    <property type="entry name" value="LipidA_mod_glycosyltrf_83"/>
</dbReference>
<comment type="subcellular location">
    <subcellularLocation>
        <location evidence="1">Cell membrane</location>
        <topology evidence="1">Multi-pass membrane protein</topology>
    </subcellularLocation>
</comment>
<keyword evidence="2" id="KW-1003">Cell membrane</keyword>
<keyword evidence="6 8" id="KW-1133">Transmembrane helix</keyword>
<feature type="transmembrane region" description="Helical" evidence="8">
    <location>
        <begin position="146"/>
        <end position="162"/>
    </location>
</feature>
<keyword evidence="7 8" id="KW-0472">Membrane</keyword>
<dbReference type="Pfam" id="PF13231">
    <property type="entry name" value="PMT_2"/>
    <property type="match status" value="1"/>
</dbReference>
<evidence type="ECO:0000256" key="7">
    <source>
        <dbReference type="ARBA" id="ARBA00023136"/>
    </source>
</evidence>
<feature type="transmembrane region" description="Helical" evidence="8">
    <location>
        <begin position="174"/>
        <end position="198"/>
    </location>
</feature>
<evidence type="ECO:0000256" key="4">
    <source>
        <dbReference type="ARBA" id="ARBA00022679"/>
    </source>
</evidence>
<keyword evidence="3" id="KW-0328">Glycosyltransferase</keyword>
<evidence type="ECO:0000256" key="5">
    <source>
        <dbReference type="ARBA" id="ARBA00022692"/>
    </source>
</evidence>
<feature type="transmembrane region" description="Helical" evidence="8">
    <location>
        <begin position="20"/>
        <end position="39"/>
    </location>
</feature>
<feature type="transmembrane region" description="Helical" evidence="8">
    <location>
        <begin position="267"/>
        <end position="284"/>
    </location>
</feature>
<sequence>MDALLRRPFPLQTSPLHLGCWLVGISALTLTFLVSLPFLPIDETRYLGVAWEMFARGDFLVPHLNGEPYHHKPPLLFWIFHLGWALFGINDWWPRVAGAAISFSGLLLTARLARRLWAEEAMLAPLAGTILLGAGLWAAYTPAVMFDMLLAVCVLLAMNGLWDAAQGHGRAWTWVAAGIGLGVLAKGPVVLLHVLPAALLWPWWRPLAQPLGRWYRRLALAVLGGAAIALAWAVPAAIRGGPEYAHMIFWGQSAGRIVKSFAHRRPWWWYFPLLPLLLYPWLLWPSAWRALSRLEWRTDPAQRFLLAWAVVPFVAFCAISGKQAHYLLPLFPAVSLLLARTLATREILATRFDHFPLLLPFLAATALLFLRLRPPAHLPPFIAESAWWPIPALAAVAFFGWLAPGRILSLMVSSLAGTTVLSLVILALGLGRAAAPYYDVRPTSRFIAQAQAEGRPVGFVGKYHDQFHFYGRLTQPIEEISWSSLHAWAKDHPHGLIIETFANTPPSEFAAPVFQQPYRGRILLVVAASDVMAVFGDASTNPSNDEADDASE</sequence>
<evidence type="ECO:0000259" key="9">
    <source>
        <dbReference type="Pfam" id="PF13231"/>
    </source>
</evidence>
<evidence type="ECO:0000313" key="10">
    <source>
        <dbReference type="EMBL" id="NMH15939.1"/>
    </source>
</evidence>
<dbReference type="PANTHER" id="PTHR33908">
    <property type="entry name" value="MANNOSYLTRANSFERASE YKCB-RELATED"/>
    <property type="match status" value="1"/>
</dbReference>
<evidence type="ECO:0000256" key="3">
    <source>
        <dbReference type="ARBA" id="ARBA00022676"/>
    </source>
</evidence>